<evidence type="ECO:0000313" key="2">
    <source>
        <dbReference type="Proteomes" id="UP001305521"/>
    </source>
</evidence>
<sequence>MALRGRIDGVFDGMLRGWLWDPDDPLRRFSGQILLDGQPLAEVRGDLPRSDLEAIGFGEGGGGFAYPLPITAQDGATHELRLVAEQLWIPIEVDRLALPLPPRLHMLRGRVQGISGGHCVGWAWDAARPLDRVTVELSQEGRLLARQPAALRRAELARAGIGDGAHGFAFDLARLQPPPAEGARLELRAVGAHGEWMLGAVTVLAGQIRPPAPSPSAAAGLSRRDYLALVRKAEAAQDHAAAARLLEAALLEHPEDPDLLSIRARIHLAQQELEPAERLARTVLREHPGHERAALILARATTALGRHEAAIEAWAAIGPRDAAFRERVAKRTRGLIALNRRAEAVQEAAEAVRQVPADPELLRQLALTAEAVGAPRAALAHWRRLLDALPGDPTGRERLRALEQMFGPPVEQALASPLVNPELRDWQGPLEAWAGAEPSWPAPGLRLCALGARAMATPVEPRQVRAGDLPDYGLLLRGEGGAAEIGFALARRDGLRMGLDLRAWAPGPAVVLALRRTDAEGAEAGERVLRRLEPSPRPRLHRFDLAPEGAELDAAGLELVLRLEGPGAVLLRPPRPLSRLRLAQPAMQGFECPDLALPPPAMRRDGGRSADALMELAAPFTSIVIAAPPEALSSTIQRVLGGTAAPFECLLTLQPDWPEALAAALRALAGLDPRLRLLPPGAAAPTGWVALVQAPPPGGADWLAELHREAARDGTAQRPGVRLAHAG</sequence>
<keyword evidence="2" id="KW-1185">Reference proteome</keyword>
<organism evidence="1 2">
    <name type="scientific">Sediminicoccus rosea</name>
    <dbReference type="NCBI Taxonomy" id="1225128"/>
    <lineage>
        <taxon>Bacteria</taxon>
        <taxon>Pseudomonadati</taxon>
        <taxon>Pseudomonadota</taxon>
        <taxon>Alphaproteobacteria</taxon>
        <taxon>Acetobacterales</taxon>
        <taxon>Roseomonadaceae</taxon>
        <taxon>Sediminicoccus</taxon>
    </lineage>
</organism>
<protein>
    <submittedName>
        <fullName evidence="1">Tetratricopeptide repeat protein</fullName>
    </submittedName>
</protein>
<dbReference type="Gene3D" id="1.25.40.10">
    <property type="entry name" value="Tetratricopeptide repeat domain"/>
    <property type="match status" value="1"/>
</dbReference>
<dbReference type="EMBL" id="CP137852">
    <property type="protein sequence ID" value="WPB85252.1"/>
    <property type="molecule type" value="Genomic_DNA"/>
</dbReference>
<gene>
    <name evidence="1" type="ORF">R9Z33_24590</name>
</gene>
<dbReference type="InterPro" id="IPR011990">
    <property type="entry name" value="TPR-like_helical_dom_sf"/>
</dbReference>
<dbReference type="SUPFAM" id="SSF48452">
    <property type="entry name" value="TPR-like"/>
    <property type="match status" value="1"/>
</dbReference>
<dbReference type="RefSeq" id="WP_318649218.1">
    <property type="nucleotide sequence ID" value="NZ_CP137852.1"/>
</dbReference>
<evidence type="ECO:0000313" key="1">
    <source>
        <dbReference type="EMBL" id="WPB85252.1"/>
    </source>
</evidence>
<reference evidence="1 2" key="1">
    <citation type="submission" date="2023-11" db="EMBL/GenBank/DDBJ databases">
        <title>Arctic aerobic anoxygenic photoheterotroph Sediminicoccus rosea KRV36 adapts its photosynthesis to long days of polar summer.</title>
        <authorList>
            <person name="Tomasch J."/>
            <person name="Kopejtka K."/>
            <person name="Bily T."/>
            <person name="Gardiner A.T."/>
            <person name="Gardian Z."/>
            <person name="Shivaramu S."/>
            <person name="Koblizek M."/>
            <person name="Engelhardt F."/>
            <person name="Kaftan D."/>
        </authorList>
    </citation>
    <scope>NUCLEOTIDE SEQUENCE [LARGE SCALE GENOMIC DNA]</scope>
    <source>
        <strain evidence="1 2">R-30</strain>
    </source>
</reference>
<proteinExistence type="predicted"/>
<dbReference type="Proteomes" id="UP001305521">
    <property type="component" value="Chromosome"/>
</dbReference>
<accession>A0ABZ0PIE9</accession>
<name>A0ABZ0PIE9_9PROT</name>